<sequence length="139" mass="14770">MADPLAMAYASRDLGVRECPAVPGVRLFLVSSDANSWFDILHDGLHWSAEQAVAYNQPFGHFPNVGGADAVEWRFGADGAVTALIFRIVAQVPDEPDRLRSRLVAVRLGASGICLLGTATSNDAARAMADTSRGCDAQP</sequence>
<dbReference type="RefSeq" id="WP_143265685.1">
    <property type="nucleotide sequence ID" value="NZ_CP012914.1"/>
</dbReference>
<gene>
    <name evidence="1" type="ORF">SIM66_14730</name>
</gene>
<accession>A0ABU4P4H5</accession>
<keyword evidence="2" id="KW-1185">Reference proteome</keyword>
<evidence type="ECO:0000313" key="1">
    <source>
        <dbReference type="EMBL" id="MDX5952433.1"/>
    </source>
</evidence>
<comment type="caution">
    <text evidence="1">The sequence shown here is derived from an EMBL/GenBank/DDBJ whole genome shotgun (WGS) entry which is preliminary data.</text>
</comment>
<dbReference type="GeneID" id="56449623"/>
<name>A0ABU4P4H5_AZOBR</name>
<dbReference type="EMBL" id="JAWXYC010000004">
    <property type="protein sequence ID" value="MDX5952433.1"/>
    <property type="molecule type" value="Genomic_DNA"/>
</dbReference>
<organism evidence="1 2">
    <name type="scientific">Azospirillum brasilense</name>
    <dbReference type="NCBI Taxonomy" id="192"/>
    <lineage>
        <taxon>Bacteria</taxon>
        <taxon>Pseudomonadati</taxon>
        <taxon>Pseudomonadota</taxon>
        <taxon>Alphaproteobacteria</taxon>
        <taxon>Rhodospirillales</taxon>
        <taxon>Azospirillaceae</taxon>
        <taxon>Azospirillum</taxon>
    </lineage>
</organism>
<evidence type="ECO:0008006" key="3">
    <source>
        <dbReference type="Google" id="ProtNLM"/>
    </source>
</evidence>
<dbReference type="Proteomes" id="UP001277471">
    <property type="component" value="Unassembled WGS sequence"/>
</dbReference>
<proteinExistence type="predicted"/>
<evidence type="ECO:0000313" key="2">
    <source>
        <dbReference type="Proteomes" id="UP001277471"/>
    </source>
</evidence>
<protein>
    <recommendedName>
        <fullName evidence="3">DUF317 domain-containing protein</fullName>
    </recommendedName>
</protein>
<reference evidence="1 2" key="1">
    <citation type="submission" date="2023-11" db="EMBL/GenBank/DDBJ databases">
        <title>MicrobeMod: A computational toolkit for identifying prokaryotic methylation and restriction-modification with nanopore sequencing.</title>
        <authorList>
            <person name="Crits-Christoph A."/>
            <person name="Kang S.C."/>
            <person name="Lee H."/>
            <person name="Ostrov N."/>
        </authorList>
    </citation>
    <scope>NUCLEOTIDE SEQUENCE [LARGE SCALE GENOMIC DNA]</scope>
    <source>
        <strain evidence="1 2">ATCC 29145</strain>
    </source>
</reference>